<dbReference type="AlphaFoldDB" id="A0A9D1RRB3"/>
<reference evidence="17" key="1">
    <citation type="journal article" date="2021" name="PeerJ">
        <title>Extensive microbial diversity within the chicken gut microbiome revealed by metagenomics and culture.</title>
        <authorList>
            <person name="Gilroy R."/>
            <person name="Ravi A."/>
            <person name="Getino M."/>
            <person name="Pursley I."/>
            <person name="Horton D.L."/>
            <person name="Alikhan N.F."/>
            <person name="Baker D."/>
            <person name="Gharbi K."/>
            <person name="Hall N."/>
            <person name="Watson M."/>
            <person name="Adriaenssens E.M."/>
            <person name="Foster-Nyarko E."/>
            <person name="Jarju S."/>
            <person name="Secka A."/>
            <person name="Antonio M."/>
            <person name="Oren A."/>
            <person name="Chaudhuri R.R."/>
            <person name="La Ragione R."/>
            <person name="Hildebrand F."/>
            <person name="Pallen M.J."/>
        </authorList>
    </citation>
    <scope>NUCLEOTIDE SEQUENCE</scope>
    <source>
        <strain evidence="17">CHK32-1732</strain>
    </source>
</reference>
<dbReference type="PROSITE" id="PS51094">
    <property type="entry name" value="PTS_EIIA_TYPE_2"/>
    <property type="match status" value="1"/>
</dbReference>
<keyword evidence="10" id="KW-0418">Kinase</keyword>
<dbReference type="EMBL" id="DXGC01000088">
    <property type="protein sequence ID" value="HIW92125.1"/>
    <property type="molecule type" value="Genomic_DNA"/>
</dbReference>
<evidence type="ECO:0000256" key="11">
    <source>
        <dbReference type="ARBA" id="ARBA00022989"/>
    </source>
</evidence>
<evidence type="ECO:0000259" key="16">
    <source>
        <dbReference type="PROSITE" id="PS51104"/>
    </source>
</evidence>
<keyword evidence="6" id="KW-0762">Sugar transport</keyword>
<feature type="transmembrane region" description="Helical" evidence="13">
    <location>
        <begin position="335"/>
        <end position="364"/>
    </location>
</feature>
<dbReference type="NCBIfam" id="TIGR01427">
    <property type="entry name" value="PTS_IIC_fructo"/>
    <property type="match status" value="1"/>
</dbReference>
<keyword evidence="8" id="KW-0598">Phosphotransferase system</keyword>
<evidence type="ECO:0000256" key="13">
    <source>
        <dbReference type="SAM" id="Phobius"/>
    </source>
</evidence>
<evidence type="ECO:0000256" key="1">
    <source>
        <dbReference type="ARBA" id="ARBA00004429"/>
    </source>
</evidence>
<evidence type="ECO:0000256" key="10">
    <source>
        <dbReference type="ARBA" id="ARBA00022777"/>
    </source>
</evidence>
<keyword evidence="9 13" id="KW-0812">Transmembrane</keyword>
<feature type="transmembrane region" description="Helical" evidence="13">
    <location>
        <begin position="213"/>
        <end position="230"/>
    </location>
</feature>
<dbReference type="NCBIfam" id="TIGR00829">
    <property type="entry name" value="FRU"/>
    <property type="match status" value="1"/>
</dbReference>
<dbReference type="InterPro" id="IPR004715">
    <property type="entry name" value="PTS_IIA_fruc"/>
</dbReference>
<protein>
    <submittedName>
        <fullName evidence="17">Fructose-specific PTS transporter subunit EIIC</fullName>
    </submittedName>
</protein>
<keyword evidence="11 13" id="KW-1133">Transmembrane helix</keyword>
<dbReference type="InterPro" id="IPR036095">
    <property type="entry name" value="PTS_EIIB-like_sf"/>
</dbReference>
<feature type="domain" description="PTS EIIC type-2" evidence="16">
    <location>
        <begin position="137"/>
        <end position="481"/>
    </location>
</feature>
<dbReference type="InterPro" id="IPR013011">
    <property type="entry name" value="PTS_EIIB_2"/>
</dbReference>
<evidence type="ECO:0000313" key="18">
    <source>
        <dbReference type="Proteomes" id="UP000824190"/>
    </source>
</evidence>
<dbReference type="GO" id="GO:0016301">
    <property type="term" value="F:kinase activity"/>
    <property type="evidence" value="ECO:0007669"/>
    <property type="project" value="UniProtKB-KW"/>
</dbReference>
<dbReference type="PANTHER" id="PTHR30505">
    <property type="entry name" value="FRUCTOSE-LIKE PERMEASE"/>
    <property type="match status" value="1"/>
</dbReference>
<dbReference type="InterPro" id="IPR003501">
    <property type="entry name" value="PTS_EIIB_2/3"/>
</dbReference>
<evidence type="ECO:0000256" key="9">
    <source>
        <dbReference type="ARBA" id="ARBA00022692"/>
    </source>
</evidence>
<keyword evidence="5" id="KW-0597">Phosphoprotein</keyword>
<evidence type="ECO:0000256" key="12">
    <source>
        <dbReference type="ARBA" id="ARBA00023136"/>
    </source>
</evidence>
<evidence type="ECO:0000256" key="4">
    <source>
        <dbReference type="ARBA" id="ARBA00022475"/>
    </source>
</evidence>
<dbReference type="GO" id="GO:0022877">
    <property type="term" value="F:protein-N(PI)-phosphohistidine-fructose phosphotransferase system transporter activity"/>
    <property type="evidence" value="ECO:0007669"/>
    <property type="project" value="InterPro"/>
</dbReference>
<dbReference type="PROSITE" id="PS00372">
    <property type="entry name" value="PTS_EIIA_TYPE_2_HIS"/>
    <property type="match status" value="1"/>
</dbReference>
<comment type="caution">
    <text evidence="17">The sequence shown here is derived from an EMBL/GenBank/DDBJ whole genome shotgun (WGS) entry which is preliminary data.</text>
</comment>
<evidence type="ECO:0000259" key="14">
    <source>
        <dbReference type="PROSITE" id="PS51094"/>
    </source>
</evidence>
<dbReference type="PROSITE" id="PS51099">
    <property type="entry name" value="PTS_EIIB_TYPE_2"/>
    <property type="match status" value="1"/>
</dbReference>
<feature type="transmembrane region" description="Helical" evidence="13">
    <location>
        <begin position="384"/>
        <end position="404"/>
    </location>
</feature>
<keyword evidence="7" id="KW-0808">Transferase</keyword>
<name>A0A9D1RRB3_9CORY</name>
<organism evidence="17 18">
    <name type="scientific">Candidatus Corynebacterium avicola</name>
    <dbReference type="NCBI Taxonomy" id="2838527"/>
    <lineage>
        <taxon>Bacteria</taxon>
        <taxon>Bacillati</taxon>
        <taxon>Actinomycetota</taxon>
        <taxon>Actinomycetes</taxon>
        <taxon>Mycobacteriales</taxon>
        <taxon>Corynebacteriaceae</taxon>
        <taxon>Corynebacterium</taxon>
    </lineage>
</organism>
<dbReference type="InterPro" id="IPR002178">
    <property type="entry name" value="PTS_EIIA_type-2_dom"/>
</dbReference>
<evidence type="ECO:0000256" key="8">
    <source>
        <dbReference type="ARBA" id="ARBA00022683"/>
    </source>
</evidence>
<evidence type="ECO:0000256" key="6">
    <source>
        <dbReference type="ARBA" id="ARBA00022597"/>
    </source>
</evidence>
<dbReference type="InterPro" id="IPR006327">
    <property type="entry name" value="PTS_IIC_fruc"/>
</dbReference>
<feature type="transmembrane region" description="Helical" evidence="13">
    <location>
        <begin position="450"/>
        <end position="471"/>
    </location>
</feature>
<gene>
    <name evidence="17" type="ORF">H9870_10750</name>
</gene>
<evidence type="ECO:0000259" key="15">
    <source>
        <dbReference type="PROSITE" id="PS51099"/>
    </source>
</evidence>
<dbReference type="PROSITE" id="PS51104">
    <property type="entry name" value="PTS_EIIC_TYPE_2"/>
    <property type="match status" value="1"/>
</dbReference>
<dbReference type="GO" id="GO:0005351">
    <property type="term" value="F:carbohydrate:proton symporter activity"/>
    <property type="evidence" value="ECO:0007669"/>
    <property type="project" value="InterPro"/>
</dbReference>
<reference evidence="17" key="2">
    <citation type="submission" date="2021-04" db="EMBL/GenBank/DDBJ databases">
        <authorList>
            <person name="Gilroy R."/>
        </authorList>
    </citation>
    <scope>NUCLEOTIDE SEQUENCE</scope>
    <source>
        <strain evidence="17">CHK32-1732</strain>
    </source>
</reference>
<accession>A0A9D1RRB3</accession>
<evidence type="ECO:0000256" key="7">
    <source>
        <dbReference type="ARBA" id="ARBA00022679"/>
    </source>
</evidence>
<evidence type="ECO:0000256" key="3">
    <source>
        <dbReference type="ARBA" id="ARBA00022448"/>
    </source>
</evidence>
<dbReference type="InterPro" id="IPR016152">
    <property type="entry name" value="PTrfase/Anion_transptr"/>
</dbReference>
<feature type="domain" description="PTS EIIB type-2" evidence="15">
    <location>
        <begin position="10"/>
        <end position="105"/>
    </location>
</feature>
<dbReference type="SUPFAM" id="SSF52794">
    <property type="entry name" value="PTS system IIB component-like"/>
    <property type="match status" value="1"/>
</dbReference>
<evidence type="ECO:0000256" key="5">
    <source>
        <dbReference type="ARBA" id="ARBA00022553"/>
    </source>
</evidence>
<feature type="transmembrane region" description="Helical" evidence="13">
    <location>
        <begin position="236"/>
        <end position="255"/>
    </location>
</feature>
<evidence type="ECO:0000313" key="17">
    <source>
        <dbReference type="EMBL" id="HIW92125.1"/>
    </source>
</evidence>
<dbReference type="FunFam" id="3.40.50.2300:FF:000014">
    <property type="entry name" value="PTS system fructose-like transporter subunit IIB"/>
    <property type="match status" value="1"/>
</dbReference>
<dbReference type="FunFam" id="3.40.930.10:FF:000009">
    <property type="entry name" value="PTS system, fructose specific IIABC component"/>
    <property type="match status" value="1"/>
</dbReference>
<feature type="transmembrane region" description="Helical" evidence="13">
    <location>
        <begin position="187"/>
        <end position="206"/>
    </location>
</feature>
<keyword evidence="12 13" id="KW-0472">Membrane</keyword>
<dbReference type="PANTHER" id="PTHR30505:SF0">
    <property type="entry name" value="FRUCTOSE-LIKE PTS SYSTEM EIIBC COMPONENT-RELATED"/>
    <property type="match status" value="1"/>
</dbReference>
<comment type="subcellular location">
    <subcellularLocation>
        <location evidence="1">Cell inner membrane</location>
        <topology evidence="1">Multi-pass membrane protein</topology>
    </subcellularLocation>
    <subcellularLocation>
        <location evidence="2">Cytoplasm</location>
    </subcellularLocation>
</comment>
<dbReference type="SUPFAM" id="SSF55804">
    <property type="entry name" value="Phoshotransferase/anion transport protein"/>
    <property type="match status" value="1"/>
</dbReference>
<feature type="transmembrane region" description="Helical" evidence="13">
    <location>
        <begin position="309"/>
        <end position="328"/>
    </location>
</feature>
<evidence type="ECO:0000256" key="2">
    <source>
        <dbReference type="ARBA" id="ARBA00004496"/>
    </source>
</evidence>
<feature type="domain" description="PTS EIIA type-2" evidence="14">
    <location>
        <begin position="489"/>
        <end position="632"/>
    </location>
</feature>
<dbReference type="GO" id="GO:0009401">
    <property type="term" value="P:phosphoenolpyruvate-dependent sugar phosphotransferase system"/>
    <property type="evidence" value="ECO:0007669"/>
    <property type="project" value="UniProtKB-KW"/>
</dbReference>
<keyword evidence="3" id="KW-0813">Transport</keyword>
<proteinExistence type="predicted"/>
<sequence length="642" mass="66156">MSAEENTPLVLAVTACPTGIAHTYMAAENLEAAADEAGVRVRVETHGSIGVENAFTDQEIQDAAAVVVAADMAIDTSRFVGKPLVSTGVDEGIKKPVPLLKKALTAPAATGEKVGNDDTTDAVDDDRPFLRKFGDDLYRALMNGVSHMIPFVVTGGLMIAVALSIGGEPSAEGLVVPEDTFWDTLNQLGTLAFSLMVPVLSGYIAMAIADRPGLAPGFITGLVAVTGELYGTEADAGFIGGIVTGILSGYIALAIRKIPVHKYIQPIWPIIVIPVLTTLIVGALFIYLLGQPIAGLFEAMTEWLDGLQGSSVLLLGAIIGAMIAFDMGGPLNKTAFLFSGGLIATGNAAPMGMAAVAIAVPPLAAGVTTLLARRRFNKSERDSGIAGLFMGFFGISEGAIPLAVARPLQIIPANVIGGAVAGALAGLFGVKDNVMHGGPIVAVLGAVEGIAWFFLALVIGVAVTSAVSLLLMAATVGRKQGEADVQPTELIDADTVLLTSSASDPEAVIRALAGQAEKQGRLDVGPVVEAALAREAQSTTAVGNGVAIPHARSSAVSAPTLAFSRLQSPVAWDAPDDEPVDLVFLIAVPEDAGTRHLKILSKLARALMKDDFRESLRTASSSDEVVNLVKGLGVDEIGAVVR</sequence>
<dbReference type="InterPro" id="IPR003353">
    <property type="entry name" value="PTS_IIB_fruc"/>
</dbReference>
<feature type="transmembrane region" description="Helical" evidence="13">
    <location>
        <begin position="267"/>
        <end position="289"/>
    </location>
</feature>
<dbReference type="CDD" id="cd00211">
    <property type="entry name" value="PTS_IIA_fru"/>
    <property type="match status" value="1"/>
</dbReference>
<dbReference type="Gene3D" id="3.40.50.2300">
    <property type="match status" value="1"/>
</dbReference>
<dbReference type="Gene3D" id="3.40.930.10">
    <property type="entry name" value="Mannitol-specific EII, Chain A"/>
    <property type="match status" value="1"/>
</dbReference>
<dbReference type="Pfam" id="PF02302">
    <property type="entry name" value="PTS_IIB"/>
    <property type="match status" value="1"/>
</dbReference>
<keyword evidence="4" id="KW-1003">Cell membrane</keyword>
<dbReference type="InterPro" id="IPR013014">
    <property type="entry name" value="PTS_EIIC_2"/>
</dbReference>
<dbReference type="GO" id="GO:0090563">
    <property type="term" value="F:protein-phosphocysteine-sugar phosphotransferase activity"/>
    <property type="evidence" value="ECO:0007669"/>
    <property type="project" value="TreeGrafter"/>
</dbReference>
<feature type="transmembrane region" description="Helical" evidence="13">
    <location>
        <begin position="148"/>
        <end position="167"/>
    </location>
</feature>
<feature type="transmembrane region" description="Helical" evidence="13">
    <location>
        <begin position="411"/>
        <end position="430"/>
    </location>
</feature>
<dbReference type="CDD" id="cd05569">
    <property type="entry name" value="PTS_IIB_fructose"/>
    <property type="match status" value="1"/>
</dbReference>
<dbReference type="GO" id="GO:0005886">
    <property type="term" value="C:plasma membrane"/>
    <property type="evidence" value="ECO:0007669"/>
    <property type="project" value="UniProtKB-SubCell"/>
</dbReference>
<dbReference type="InterPro" id="IPR050864">
    <property type="entry name" value="Bacterial_PTS_Sugar_Transport"/>
</dbReference>
<dbReference type="Proteomes" id="UP000824190">
    <property type="component" value="Unassembled WGS sequence"/>
</dbReference>
<dbReference type="NCBIfam" id="TIGR00848">
    <property type="entry name" value="fruA"/>
    <property type="match status" value="1"/>
</dbReference>
<dbReference type="GO" id="GO:0005737">
    <property type="term" value="C:cytoplasm"/>
    <property type="evidence" value="ECO:0007669"/>
    <property type="project" value="UniProtKB-SubCell"/>
</dbReference>
<dbReference type="Pfam" id="PF00359">
    <property type="entry name" value="PTS_EIIA_2"/>
    <property type="match status" value="1"/>
</dbReference>